<sequence length="86" mass="9961">MTKFCVEDILIEELKEQGLNVTDLFQAHVKNNRKQTKIVKITYYIDNETQEKLIEAGIDDMEELLAALEKCLDGCDIIIEKKIKQC</sequence>
<dbReference type="SUPFAM" id="SSF52172">
    <property type="entry name" value="CheY-like"/>
    <property type="match status" value="1"/>
</dbReference>
<dbReference type="InterPro" id="IPR011006">
    <property type="entry name" value="CheY-like_superfamily"/>
</dbReference>
<organism evidence="1">
    <name type="scientific">marine sediment metagenome</name>
    <dbReference type="NCBI Taxonomy" id="412755"/>
    <lineage>
        <taxon>unclassified sequences</taxon>
        <taxon>metagenomes</taxon>
        <taxon>ecological metagenomes</taxon>
    </lineage>
</organism>
<dbReference type="EMBL" id="LAZR01022216">
    <property type="protein sequence ID" value="KKL82644.1"/>
    <property type="molecule type" value="Genomic_DNA"/>
</dbReference>
<evidence type="ECO:0000313" key="1">
    <source>
        <dbReference type="EMBL" id="KKL82644.1"/>
    </source>
</evidence>
<name>A0A0F9F8C2_9ZZZZ</name>
<accession>A0A0F9F8C2</accession>
<dbReference type="AlphaFoldDB" id="A0A0F9F8C2"/>
<comment type="caution">
    <text evidence="1">The sequence shown here is derived from an EMBL/GenBank/DDBJ whole genome shotgun (WGS) entry which is preliminary data.</text>
</comment>
<gene>
    <name evidence="1" type="ORF">LCGC14_1982670</name>
</gene>
<protein>
    <submittedName>
        <fullName evidence="1">Uncharacterized protein</fullName>
    </submittedName>
</protein>
<proteinExistence type="predicted"/>
<reference evidence="1" key="1">
    <citation type="journal article" date="2015" name="Nature">
        <title>Complex archaea that bridge the gap between prokaryotes and eukaryotes.</title>
        <authorList>
            <person name="Spang A."/>
            <person name="Saw J.H."/>
            <person name="Jorgensen S.L."/>
            <person name="Zaremba-Niedzwiedzka K."/>
            <person name="Martijn J."/>
            <person name="Lind A.E."/>
            <person name="van Eijk R."/>
            <person name="Schleper C."/>
            <person name="Guy L."/>
            <person name="Ettema T.J."/>
        </authorList>
    </citation>
    <scope>NUCLEOTIDE SEQUENCE</scope>
</reference>